<reference evidence="2 3" key="1">
    <citation type="journal article" date="2018" name="Evol. Lett.">
        <title>Horizontal gene cluster transfer increased hallucinogenic mushroom diversity.</title>
        <authorList>
            <person name="Reynolds H.T."/>
            <person name="Vijayakumar V."/>
            <person name="Gluck-Thaler E."/>
            <person name="Korotkin H.B."/>
            <person name="Matheny P.B."/>
            <person name="Slot J.C."/>
        </authorList>
    </citation>
    <scope>NUCLEOTIDE SEQUENCE [LARGE SCALE GENOMIC DNA]</scope>
    <source>
        <strain evidence="2 3">2629</strain>
    </source>
</reference>
<proteinExistence type="predicted"/>
<dbReference type="Proteomes" id="UP000284842">
    <property type="component" value="Unassembled WGS sequence"/>
</dbReference>
<dbReference type="AlphaFoldDB" id="A0A409X4M5"/>
<dbReference type="STRING" id="181874.A0A409X4M5"/>
<feature type="compositionally biased region" description="Low complexity" evidence="1">
    <location>
        <begin position="35"/>
        <end position="54"/>
    </location>
</feature>
<feature type="region of interest" description="Disordered" evidence="1">
    <location>
        <begin position="130"/>
        <end position="151"/>
    </location>
</feature>
<evidence type="ECO:0000313" key="3">
    <source>
        <dbReference type="Proteomes" id="UP000284842"/>
    </source>
</evidence>
<evidence type="ECO:0000313" key="2">
    <source>
        <dbReference type="EMBL" id="PPQ85692.1"/>
    </source>
</evidence>
<protein>
    <submittedName>
        <fullName evidence="2">Uncharacterized protein</fullName>
    </submittedName>
</protein>
<comment type="caution">
    <text evidence="2">The sequence shown here is derived from an EMBL/GenBank/DDBJ whole genome shotgun (WGS) entry which is preliminary data.</text>
</comment>
<dbReference type="EMBL" id="NHTK01004655">
    <property type="protein sequence ID" value="PPQ85692.1"/>
    <property type="molecule type" value="Genomic_DNA"/>
</dbReference>
<dbReference type="InParanoid" id="A0A409X4M5"/>
<feature type="region of interest" description="Disordered" evidence="1">
    <location>
        <begin position="331"/>
        <end position="352"/>
    </location>
</feature>
<name>A0A409X4M5_9AGAR</name>
<keyword evidence="3" id="KW-1185">Reference proteome</keyword>
<accession>A0A409X4M5</accession>
<sequence length="445" mass="45337">MGRAHHPTSSRRVSPVMSKASSSSSSSTMTRNPIGMAMGMSSSASMPMSMSTSTAMPMPTLPSASMRYQHQTPEFIDLTDSPPLPSSSVSASYGIAGEPSSSHPQRRMITNAPPNNITFHRVASSSALMTAPASTPAAPPPYASAPATPAPTISPTSVVASGFPFGFSTWNTASSQPNQHAQSHQQNPSQHQQQHAQQQQQQQPHPQSNSQQQPQPQHQQHSQQPIPRPIRHMPKGCTERMLDLTTYPCTPGFTLFYGPDSPIAFRYAGGKGGGGSGGNVNGLGGGSGGGMNGGGGGGGGGVNGGGGGGGMNGTGGGGVNGGGNGGSGGNGVNGGGGGGGGEGHLTGISMRDALSGTGNIEDAHATVFNERRGMGKTSFVFVLRWPGYSNMNFRAEIPIVKGGGEGITRMELANAIAVQYRNFCTVSLLPSSSSPSIRLISPLLS</sequence>
<gene>
    <name evidence="2" type="ORF">CVT24_012910</name>
</gene>
<evidence type="ECO:0000256" key="1">
    <source>
        <dbReference type="SAM" id="MobiDB-lite"/>
    </source>
</evidence>
<feature type="region of interest" description="Disordered" evidence="1">
    <location>
        <begin position="170"/>
        <end position="234"/>
    </location>
</feature>
<dbReference type="OrthoDB" id="2607657at2759"/>
<feature type="region of interest" description="Disordered" evidence="1">
    <location>
        <begin position="1"/>
        <end position="54"/>
    </location>
</feature>
<feature type="compositionally biased region" description="Low complexity" evidence="1">
    <location>
        <begin position="173"/>
        <end position="225"/>
    </location>
</feature>
<organism evidence="2 3">
    <name type="scientific">Panaeolus cyanescens</name>
    <dbReference type="NCBI Taxonomy" id="181874"/>
    <lineage>
        <taxon>Eukaryota</taxon>
        <taxon>Fungi</taxon>
        <taxon>Dikarya</taxon>
        <taxon>Basidiomycota</taxon>
        <taxon>Agaricomycotina</taxon>
        <taxon>Agaricomycetes</taxon>
        <taxon>Agaricomycetidae</taxon>
        <taxon>Agaricales</taxon>
        <taxon>Agaricineae</taxon>
        <taxon>Galeropsidaceae</taxon>
        <taxon>Panaeolus</taxon>
    </lineage>
</organism>
<feature type="compositionally biased region" description="Gly residues" evidence="1">
    <location>
        <begin position="331"/>
        <end position="344"/>
    </location>
</feature>